<evidence type="ECO:0000313" key="3">
    <source>
        <dbReference type="EMBL" id="GEA86008.1"/>
    </source>
</evidence>
<dbReference type="Proteomes" id="UP000320461">
    <property type="component" value="Unassembled WGS sequence"/>
</dbReference>
<dbReference type="OrthoDB" id="25470at85016"/>
<organism evidence="3 4">
    <name type="scientific">Cellulomonas gelida</name>
    <dbReference type="NCBI Taxonomy" id="1712"/>
    <lineage>
        <taxon>Bacteria</taxon>
        <taxon>Bacillati</taxon>
        <taxon>Actinomycetota</taxon>
        <taxon>Actinomycetes</taxon>
        <taxon>Micrococcales</taxon>
        <taxon>Cellulomonadaceae</taxon>
        <taxon>Cellulomonas</taxon>
    </lineage>
</organism>
<evidence type="ECO:0000313" key="4">
    <source>
        <dbReference type="Proteomes" id="UP000320461"/>
    </source>
</evidence>
<gene>
    <name evidence="3" type="ORF">CGE01nite_32590</name>
</gene>
<keyword evidence="2" id="KW-1133">Transmembrane helix</keyword>
<feature type="transmembrane region" description="Helical" evidence="2">
    <location>
        <begin position="136"/>
        <end position="156"/>
    </location>
</feature>
<dbReference type="EMBL" id="BJLQ01000072">
    <property type="protein sequence ID" value="GEA86008.1"/>
    <property type="molecule type" value="Genomic_DNA"/>
</dbReference>
<feature type="region of interest" description="Disordered" evidence="1">
    <location>
        <begin position="167"/>
        <end position="223"/>
    </location>
</feature>
<name>A0A4Y3KT14_9CELL</name>
<dbReference type="AlphaFoldDB" id="A0A4Y3KT14"/>
<feature type="transmembrane region" description="Helical" evidence="2">
    <location>
        <begin position="82"/>
        <end position="100"/>
    </location>
</feature>
<keyword evidence="2" id="KW-0472">Membrane</keyword>
<reference evidence="3 4" key="1">
    <citation type="submission" date="2019-06" db="EMBL/GenBank/DDBJ databases">
        <title>Whole genome shotgun sequence of Cellulomonas gelida NBRC 3748.</title>
        <authorList>
            <person name="Hosoyama A."/>
            <person name="Uohara A."/>
            <person name="Ohji S."/>
            <person name="Ichikawa N."/>
        </authorList>
    </citation>
    <scope>NUCLEOTIDE SEQUENCE [LARGE SCALE GENOMIC DNA]</scope>
    <source>
        <strain evidence="3 4">NBRC 3748</strain>
    </source>
</reference>
<keyword evidence="2" id="KW-0812">Transmembrane</keyword>
<feature type="transmembrane region" description="Helical" evidence="2">
    <location>
        <begin position="106"/>
        <end position="124"/>
    </location>
</feature>
<evidence type="ECO:0000256" key="1">
    <source>
        <dbReference type="SAM" id="MobiDB-lite"/>
    </source>
</evidence>
<protein>
    <submittedName>
        <fullName evidence="3">Uncharacterized protein</fullName>
    </submittedName>
</protein>
<sequence>MKRNVLAGLVLAVLTTVVVGLSLLGADVAPVVLLGAALGGVLGLVPGGSVAARVAGFLAGAALAWVGYLLRAAALPDSTAGRAVAVLIVLALTVGVVAVARGRVPLWTLLLGVAAVAGAYERVYAQDPTSVVSTSIATISGVLLAAAVGLLATVFLGPAEAAAPVAEASEDATTPAHGLPLAAAVHTEPRRPAAQPVLQEPRTFSPESAAHRPSLALDPRPEA</sequence>
<accession>A0A4Y3KT14</accession>
<keyword evidence="4" id="KW-1185">Reference proteome</keyword>
<proteinExistence type="predicted"/>
<evidence type="ECO:0000256" key="2">
    <source>
        <dbReference type="SAM" id="Phobius"/>
    </source>
</evidence>
<comment type="caution">
    <text evidence="3">The sequence shown here is derived from an EMBL/GenBank/DDBJ whole genome shotgun (WGS) entry which is preliminary data.</text>
</comment>
<feature type="transmembrane region" description="Helical" evidence="2">
    <location>
        <begin position="50"/>
        <end position="70"/>
    </location>
</feature>
<dbReference type="RefSeq" id="WP_141371754.1">
    <property type="nucleotide sequence ID" value="NZ_BJLQ01000072.1"/>
</dbReference>